<sequence>AATLAFAGGVAFAFYIALPPALGFLLTYPEGVAEPHIKIGSYVDFVTRLLLWTGLVFQTPLVIMGLARFGVVSSRQLLRFWRYAIVGAFVLSAIVTPSIDPVTQSLVAGPIIVLYGLGIILARLVEPRRG</sequence>
<evidence type="ECO:0008006" key="7">
    <source>
        <dbReference type="Google" id="ProtNLM"/>
    </source>
</evidence>
<dbReference type="PANTHER" id="PTHR30371">
    <property type="entry name" value="SEC-INDEPENDENT PROTEIN TRANSLOCASE PROTEIN TATC"/>
    <property type="match status" value="1"/>
</dbReference>
<keyword evidence="2 5" id="KW-0812">Transmembrane</keyword>
<reference evidence="6" key="1">
    <citation type="journal article" date="2014" name="Front. Microbiol.">
        <title>High frequency of phylogenetically diverse reductive dehalogenase-homologous genes in deep subseafloor sedimentary metagenomes.</title>
        <authorList>
            <person name="Kawai M."/>
            <person name="Futagami T."/>
            <person name="Toyoda A."/>
            <person name="Takaki Y."/>
            <person name="Nishi S."/>
            <person name="Hori S."/>
            <person name="Arai W."/>
            <person name="Tsubouchi T."/>
            <person name="Morono Y."/>
            <person name="Uchiyama I."/>
            <person name="Ito T."/>
            <person name="Fujiyama A."/>
            <person name="Inagaki F."/>
            <person name="Takami H."/>
        </authorList>
    </citation>
    <scope>NUCLEOTIDE SEQUENCE</scope>
    <source>
        <strain evidence="6">Expedition CK06-06</strain>
    </source>
</reference>
<comment type="subcellular location">
    <subcellularLocation>
        <location evidence="1">Membrane</location>
        <topology evidence="1">Multi-pass membrane protein</topology>
    </subcellularLocation>
</comment>
<feature type="transmembrane region" description="Helical" evidence="5">
    <location>
        <begin position="49"/>
        <end position="68"/>
    </location>
</feature>
<dbReference type="InterPro" id="IPR002033">
    <property type="entry name" value="TatC"/>
</dbReference>
<accession>X0WYY0</accession>
<gene>
    <name evidence="6" type="ORF">S01H1_67132</name>
</gene>
<evidence type="ECO:0000256" key="4">
    <source>
        <dbReference type="ARBA" id="ARBA00023136"/>
    </source>
</evidence>
<dbReference type="EMBL" id="BARS01044436">
    <property type="protein sequence ID" value="GAG36154.1"/>
    <property type="molecule type" value="Genomic_DNA"/>
</dbReference>
<comment type="caution">
    <text evidence="6">The sequence shown here is derived from an EMBL/GenBank/DDBJ whole genome shotgun (WGS) entry which is preliminary data.</text>
</comment>
<dbReference type="GO" id="GO:0009977">
    <property type="term" value="F:proton motive force dependent protein transmembrane transporter activity"/>
    <property type="evidence" value="ECO:0007669"/>
    <property type="project" value="TreeGrafter"/>
</dbReference>
<organism evidence="6">
    <name type="scientific">marine sediment metagenome</name>
    <dbReference type="NCBI Taxonomy" id="412755"/>
    <lineage>
        <taxon>unclassified sequences</taxon>
        <taxon>metagenomes</taxon>
        <taxon>ecological metagenomes</taxon>
    </lineage>
</organism>
<evidence type="ECO:0000256" key="2">
    <source>
        <dbReference type="ARBA" id="ARBA00022692"/>
    </source>
</evidence>
<evidence type="ECO:0000256" key="5">
    <source>
        <dbReference type="SAM" id="Phobius"/>
    </source>
</evidence>
<dbReference type="GO" id="GO:0033281">
    <property type="term" value="C:TAT protein transport complex"/>
    <property type="evidence" value="ECO:0007669"/>
    <property type="project" value="TreeGrafter"/>
</dbReference>
<keyword evidence="3 5" id="KW-1133">Transmembrane helix</keyword>
<feature type="transmembrane region" description="Helical" evidence="5">
    <location>
        <begin position="80"/>
        <end position="99"/>
    </location>
</feature>
<dbReference type="Pfam" id="PF00902">
    <property type="entry name" value="TatC"/>
    <property type="match status" value="1"/>
</dbReference>
<dbReference type="GO" id="GO:0065002">
    <property type="term" value="P:intracellular protein transmembrane transport"/>
    <property type="evidence" value="ECO:0007669"/>
    <property type="project" value="TreeGrafter"/>
</dbReference>
<protein>
    <recommendedName>
        <fullName evidence="7">Twin-arginine translocase subunit TatC</fullName>
    </recommendedName>
</protein>
<evidence type="ECO:0000256" key="3">
    <source>
        <dbReference type="ARBA" id="ARBA00022989"/>
    </source>
</evidence>
<feature type="transmembrane region" description="Helical" evidence="5">
    <location>
        <begin position="105"/>
        <end position="125"/>
    </location>
</feature>
<evidence type="ECO:0000313" key="6">
    <source>
        <dbReference type="EMBL" id="GAG36154.1"/>
    </source>
</evidence>
<proteinExistence type="predicted"/>
<evidence type="ECO:0000256" key="1">
    <source>
        <dbReference type="ARBA" id="ARBA00004141"/>
    </source>
</evidence>
<dbReference type="AlphaFoldDB" id="X0WYY0"/>
<dbReference type="GO" id="GO:0043953">
    <property type="term" value="P:protein transport by the Tat complex"/>
    <property type="evidence" value="ECO:0007669"/>
    <property type="project" value="TreeGrafter"/>
</dbReference>
<dbReference type="PANTHER" id="PTHR30371:SF0">
    <property type="entry name" value="SEC-INDEPENDENT PROTEIN TRANSLOCASE PROTEIN TATC, CHLOROPLASTIC-RELATED"/>
    <property type="match status" value="1"/>
</dbReference>
<feature type="non-terminal residue" evidence="6">
    <location>
        <position position="1"/>
    </location>
</feature>
<name>X0WYY0_9ZZZZ</name>
<keyword evidence="4 5" id="KW-0472">Membrane</keyword>